<dbReference type="EMBL" id="MK746083">
    <property type="protein sequence ID" value="QED40653.1"/>
    <property type="molecule type" value="Genomic_DNA"/>
</dbReference>
<protein>
    <submittedName>
        <fullName evidence="2">EFP</fullName>
    </submittedName>
</protein>
<organism evidence="2 3">
    <name type="scientific">Chrysodeixis includens nucleopolyhedrovirus</name>
    <dbReference type="NCBI Taxonomy" id="1207438"/>
    <lineage>
        <taxon>Viruses</taxon>
        <taxon>Viruses incertae sedis</taxon>
        <taxon>Naldaviricetes</taxon>
        <taxon>Lefavirales</taxon>
        <taxon>Baculoviridae</taxon>
        <taxon>Alphabaculovirus</taxon>
        <taxon>Alphabaculovirus chrincludentis</taxon>
        <taxon>Alphabaculovirus alterchrincludentis</taxon>
    </lineage>
</organism>
<name>A0A5B8YSH8_9ABAC</name>
<evidence type="ECO:0000313" key="2">
    <source>
        <dbReference type="EMBL" id="QED40653.1"/>
    </source>
</evidence>
<dbReference type="KEGG" id="vg:80541339"/>
<keyword evidence="1" id="KW-0472">Membrane</keyword>
<keyword evidence="1" id="KW-0812">Transmembrane</keyword>
<keyword evidence="3" id="KW-1185">Reference proteome</keyword>
<dbReference type="InterPro" id="IPR022048">
    <property type="entry name" value="Envelope_fusion-like"/>
</dbReference>
<proteinExistence type="predicted"/>
<sequence length="673" mass="78269">MLSSDKVTRTLTMSCLILLLYFLAPGKTQRSPDEVFETNPLPHTSGLYFQYIQNMQFVENTWHFVIEIDHASVFVRLKELYDHVKDLSLFVKNHEQFKNCSNALIIESEINNSILNRIIDLVNQHNELDNKIPQAGHFKKHDRYTLSRNKRGLFNPIGSMYKYLFGMMDNNDAHLLHSLANSTNSLDNQVKQVTSNLITFERLVEKKFNEREREEKLCEYVATKMHLICSELSSLQVLYNKLNDAVDKVKSKILSSFIMNSEKLLSEMQNVTKNLPKGLWWPVDLNHENMHVLIDSLVNTHVFITNKRKLLFIIEVPLVNQQTYDLYQIVPIPFCNKQLKCAIILPDSKFLGVSADKRSFVRFEDTTDKCRLSRNLILCYVPQIIRDSNQAELCDIRIFLRNDEDINFERDCDVRIGKFENEIFYPIAEYNKWLYVLGNDVEVNVQCLETPSSASVYSAVMARSVILPAGTGIIKATGQYSCKLVTKRNKLSTFDENYTLYKSLEMPITTLFNLSAVLKDLDKIQLQTMKMNNDLEHGSLHKLTDRLVDLRRLMNNNTVYKGDDITDETENSWLSDFFSSMGSDFHIIKMVFVWIVLSLLALFVFKLYNTCCPGTFSSLCRCFRRQEDPTVVCVDREMHFVKSSSTKRKNTQQQQQQHLLTLQKKLDNDYDEY</sequence>
<keyword evidence="1" id="KW-1133">Transmembrane helix</keyword>
<dbReference type="RefSeq" id="YP_010802569.1">
    <property type="nucleotide sequence ID" value="NC_077025.1"/>
</dbReference>
<dbReference type="GeneID" id="80541339"/>
<evidence type="ECO:0000313" key="3">
    <source>
        <dbReference type="Proteomes" id="UP001162233"/>
    </source>
</evidence>
<evidence type="ECO:0000256" key="1">
    <source>
        <dbReference type="SAM" id="Phobius"/>
    </source>
</evidence>
<reference evidence="2" key="1">
    <citation type="journal article" date="2019" name="Viruses">
        <title>A Novel Alphabaculovirus from the Soybean Looper, Chrysodeixis includens, that Produces Tetrahedral Occlusion Bodies and Encodes Two Copies of he65.</title>
        <authorList>
            <person name="Harrison R.L."/>
            <person name="Rowley D.L."/>
            <person name="Popham H.J.R."/>
        </authorList>
    </citation>
    <scope>NUCLEOTIDE SEQUENCE</scope>
    <source>
        <strain evidence="2">ChinNPV-1</strain>
    </source>
</reference>
<accession>A0A5B8YSH8</accession>
<feature type="transmembrane region" description="Helical" evidence="1">
    <location>
        <begin position="587"/>
        <end position="608"/>
    </location>
</feature>
<dbReference type="Pfam" id="PF12259">
    <property type="entry name" value="Baculo_F"/>
    <property type="match status" value="1"/>
</dbReference>
<dbReference type="Proteomes" id="UP001162233">
    <property type="component" value="Segment"/>
</dbReference>